<name>A0AAV0KJI0_9ROSI</name>
<keyword evidence="8" id="KW-0560">Oxidoreductase</keyword>
<organism evidence="12 13">
    <name type="scientific">Linum tenue</name>
    <dbReference type="NCBI Taxonomy" id="586396"/>
    <lineage>
        <taxon>Eukaryota</taxon>
        <taxon>Viridiplantae</taxon>
        <taxon>Streptophyta</taxon>
        <taxon>Embryophyta</taxon>
        <taxon>Tracheophyta</taxon>
        <taxon>Spermatophyta</taxon>
        <taxon>Magnoliopsida</taxon>
        <taxon>eudicotyledons</taxon>
        <taxon>Gunneridae</taxon>
        <taxon>Pentapetalae</taxon>
        <taxon>rosids</taxon>
        <taxon>fabids</taxon>
        <taxon>Malpighiales</taxon>
        <taxon>Linaceae</taxon>
        <taxon>Linum</taxon>
    </lineage>
</organism>
<evidence type="ECO:0000256" key="2">
    <source>
        <dbReference type="ARBA" id="ARBA00004167"/>
    </source>
</evidence>
<dbReference type="Gene3D" id="1.10.630.10">
    <property type="entry name" value="Cytochrome P450"/>
    <property type="match status" value="1"/>
</dbReference>
<evidence type="ECO:0000256" key="5">
    <source>
        <dbReference type="ARBA" id="ARBA00022692"/>
    </source>
</evidence>
<protein>
    <submittedName>
        <fullName evidence="12">Uncharacterized protein</fullName>
    </submittedName>
</protein>
<evidence type="ECO:0000256" key="4">
    <source>
        <dbReference type="ARBA" id="ARBA00022617"/>
    </source>
</evidence>
<sequence length="192" mass="21626">MKKIHAAADAILEALINDHVAKRSSTKHDEEDVLDVLLNLKDNKDLGFPFGNAEIKVVILDNRDLGFPFGNTEIKAVILDIFLAGIETWTVTAGWVISELMKNPEIMAKAQEEVRRVFDGKGKAEVDEAGIHELQYLELVLKETLRLHAPDPLIVPRECQETVVINEYRIEAKTRAICRDPDNWVDPDTSKT</sequence>
<keyword evidence="4" id="KW-0349">Heme</keyword>
<dbReference type="PANTHER" id="PTHR47953:SF19">
    <property type="entry name" value="OS06G0641600 PROTEIN"/>
    <property type="match status" value="1"/>
</dbReference>
<keyword evidence="13" id="KW-1185">Reference proteome</keyword>
<dbReference type="InterPro" id="IPR001128">
    <property type="entry name" value="Cyt_P450"/>
</dbReference>
<keyword evidence="11" id="KW-0472">Membrane</keyword>
<dbReference type="EMBL" id="CAMGYJ010000005">
    <property type="protein sequence ID" value="CAI0421590.1"/>
    <property type="molecule type" value="Genomic_DNA"/>
</dbReference>
<keyword evidence="6" id="KW-0479">Metal-binding</keyword>
<keyword evidence="9" id="KW-0408">Iron</keyword>
<accession>A0AAV0KJI0</accession>
<evidence type="ECO:0000256" key="7">
    <source>
        <dbReference type="ARBA" id="ARBA00022989"/>
    </source>
</evidence>
<evidence type="ECO:0000256" key="11">
    <source>
        <dbReference type="ARBA" id="ARBA00023136"/>
    </source>
</evidence>
<evidence type="ECO:0000313" key="12">
    <source>
        <dbReference type="EMBL" id="CAI0421590.1"/>
    </source>
</evidence>
<evidence type="ECO:0000313" key="13">
    <source>
        <dbReference type="Proteomes" id="UP001154282"/>
    </source>
</evidence>
<dbReference type="GO" id="GO:0020037">
    <property type="term" value="F:heme binding"/>
    <property type="evidence" value="ECO:0007669"/>
    <property type="project" value="InterPro"/>
</dbReference>
<evidence type="ECO:0000256" key="6">
    <source>
        <dbReference type="ARBA" id="ARBA00022723"/>
    </source>
</evidence>
<reference evidence="12" key="1">
    <citation type="submission" date="2022-08" db="EMBL/GenBank/DDBJ databases">
        <authorList>
            <person name="Gutierrez-Valencia J."/>
        </authorList>
    </citation>
    <scope>NUCLEOTIDE SEQUENCE</scope>
</reference>
<comment type="caution">
    <text evidence="12">The sequence shown here is derived from an EMBL/GenBank/DDBJ whole genome shotgun (WGS) entry which is preliminary data.</text>
</comment>
<proteinExistence type="inferred from homology"/>
<gene>
    <name evidence="12" type="ORF">LITE_LOCUS18816</name>
</gene>
<dbReference type="PRINTS" id="PR00463">
    <property type="entry name" value="EP450I"/>
</dbReference>
<dbReference type="Pfam" id="PF00067">
    <property type="entry name" value="p450"/>
    <property type="match status" value="1"/>
</dbReference>
<dbReference type="InterPro" id="IPR052306">
    <property type="entry name" value="CYP450_71D"/>
</dbReference>
<keyword evidence="10" id="KW-0503">Monooxygenase</keyword>
<comment type="cofactor">
    <cofactor evidence="1">
        <name>heme</name>
        <dbReference type="ChEBI" id="CHEBI:30413"/>
    </cofactor>
</comment>
<dbReference type="Proteomes" id="UP001154282">
    <property type="component" value="Unassembled WGS sequence"/>
</dbReference>
<keyword evidence="5" id="KW-0812">Transmembrane</keyword>
<dbReference type="GO" id="GO:0005506">
    <property type="term" value="F:iron ion binding"/>
    <property type="evidence" value="ECO:0007669"/>
    <property type="project" value="InterPro"/>
</dbReference>
<evidence type="ECO:0000256" key="3">
    <source>
        <dbReference type="ARBA" id="ARBA00010617"/>
    </source>
</evidence>
<dbReference type="InterPro" id="IPR002401">
    <property type="entry name" value="Cyt_P450_E_grp-I"/>
</dbReference>
<evidence type="ECO:0000256" key="9">
    <source>
        <dbReference type="ARBA" id="ARBA00023004"/>
    </source>
</evidence>
<evidence type="ECO:0000256" key="10">
    <source>
        <dbReference type="ARBA" id="ARBA00023033"/>
    </source>
</evidence>
<comment type="similarity">
    <text evidence="3">Belongs to the cytochrome P450 family.</text>
</comment>
<dbReference type="GO" id="GO:0016705">
    <property type="term" value="F:oxidoreductase activity, acting on paired donors, with incorporation or reduction of molecular oxygen"/>
    <property type="evidence" value="ECO:0007669"/>
    <property type="project" value="InterPro"/>
</dbReference>
<evidence type="ECO:0000256" key="8">
    <source>
        <dbReference type="ARBA" id="ARBA00023002"/>
    </source>
</evidence>
<dbReference type="SUPFAM" id="SSF48264">
    <property type="entry name" value="Cytochrome P450"/>
    <property type="match status" value="1"/>
</dbReference>
<dbReference type="PANTHER" id="PTHR47953">
    <property type="entry name" value="OS08G0105600 PROTEIN"/>
    <property type="match status" value="1"/>
</dbReference>
<keyword evidence="7" id="KW-1133">Transmembrane helix</keyword>
<comment type="subcellular location">
    <subcellularLocation>
        <location evidence="2">Membrane</location>
        <topology evidence="2">Single-pass membrane protein</topology>
    </subcellularLocation>
</comment>
<dbReference type="GO" id="GO:0004497">
    <property type="term" value="F:monooxygenase activity"/>
    <property type="evidence" value="ECO:0007669"/>
    <property type="project" value="UniProtKB-KW"/>
</dbReference>
<dbReference type="InterPro" id="IPR036396">
    <property type="entry name" value="Cyt_P450_sf"/>
</dbReference>
<evidence type="ECO:0000256" key="1">
    <source>
        <dbReference type="ARBA" id="ARBA00001971"/>
    </source>
</evidence>
<dbReference type="AlphaFoldDB" id="A0AAV0KJI0"/>